<protein>
    <recommendedName>
        <fullName evidence="2">CARD domain-containing protein</fullName>
    </recommendedName>
</protein>
<dbReference type="Proteomes" id="UP000001593">
    <property type="component" value="Unassembled WGS sequence"/>
</dbReference>
<dbReference type="EMBL" id="DS469957">
    <property type="protein sequence ID" value="EDO30958.1"/>
    <property type="molecule type" value="Genomic_DNA"/>
</dbReference>
<sequence length="380" mass="43277">MAKEAHHDDLQKNKHNTTTAASTTMHLDIKECITFVTLKNPEDYHKVISKLKDFEEYGLDRYLLQLVRHLQHDLTATLLILRTCGVIDATDQQRITNKQRNCTTSDEIGTLVDVLNTKSTHAQWYLAHALKGKHRSLYEAMHGDIECCVCGEFLGKDVELASLGDELIEDDKKKSTNIDAWLMGELFKRESVLKERYLCLETKLNVMLERIRPLFAHVESFSHRFRAEIEDVLPPQESDKVTIHTNVEVLNRLKGKYDSFKRNGSFIAIINQQPSVPRGDQDCLQEVISKDPSKDFKETTPRDTTCDEAWLQIEQKAVELLAAINPCDRIKASVKQAKDFGKKHVSKCALLTGVSLCVFVYAPYLLIHGPWTKAPLPLYG</sequence>
<dbReference type="Gene3D" id="1.10.533.10">
    <property type="entry name" value="Death Domain, Fas"/>
    <property type="match status" value="1"/>
</dbReference>
<keyword evidence="1" id="KW-0472">Membrane</keyword>
<dbReference type="KEGG" id="nve:5501798"/>
<dbReference type="AlphaFoldDB" id="A7SZA5"/>
<keyword evidence="1" id="KW-0812">Transmembrane</keyword>
<dbReference type="InParanoid" id="A7SZA5"/>
<keyword evidence="1" id="KW-1133">Transmembrane helix</keyword>
<gene>
    <name evidence="3" type="ORF">NEMVEDRAFT_v1g248189</name>
</gene>
<proteinExistence type="predicted"/>
<accession>A7SZA5</accession>
<evidence type="ECO:0000256" key="1">
    <source>
        <dbReference type="SAM" id="Phobius"/>
    </source>
</evidence>
<dbReference type="OMA" id="CYTHANI"/>
<dbReference type="InterPro" id="IPR011029">
    <property type="entry name" value="DEATH-like_dom_sf"/>
</dbReference>
<evidence type="ECO:0000313" key="4">
    <source>
        <dbReference type="Proteomes" id="UP000001593"/>
    </source>
</evidence>
<reference evidence="3 4" key="1">
    <citation type="journal article" date="2007" name="Science">
        <title>Sea anemone genome reveals ancestral eumetazoan gene repertoire and genomic organization.</title>
        <authorList>
            <person name="Putnam N.H."/>
            <person name="Srivastava M."/>
            <person name="Hellsten U."/>
            <person name="Dirks B."/>
            <person name="Chapman J."/>
            <person name="Salamov A."/>
            <person name="Terry A."/>
            <person name="Shapiro H."/>
            <person name="Lindquist E."/>
            <person name="Kapitonov V.V."/>
            <person name="Jurka J."/>
            <person name="Genikhovich G."/>
            <person name="Grigoriev I.V."/>
            <person name="Lucas S.M."/>
            <person name="Steele R.E."/>
            <person name="Finnerty J.R."/>
            <person name="Technau U."/>
            <person name="Martindale M.Q."/>
            <person name="Rokhsar D.S."/>
        </authorList>
    </citation>
    <scope>NUCLEOTIDE SEQUENCE [LARGE SCALE GENOMIC DNA]</scope>
    <source>
        <strain evidence="4">CH2 X CH6</strain>
    </source>
</reference>
<dbReference type="HOGENOM" id="CLU_728262_0_0_1"/>
<organism evidence="3 4">
    <name type="scientific">Nematostella vectensis</name>
    <name type="common">Starlet sea anemone</name>
    <dbReference type="NCBI Taxonomy" id="45351"/>
    <lineage>
        <taxon>Eukaryota</taxon>
        <taxon>Metazoa</taxon>
        <taxon>Cnidaria</taxon>
        <taxon>Anthozoa</taxon>
        <taxon>Hexacorallia</taxon>
        <taxon>Actiniaria</taxon>
        <taxon>Edwardsiidae</taxon>
        <taxon>Nematostella</taxon>
    </lineage>
</organism>
<feature type="transmembrane region" description="Helical" evidence="1">
    <location>
        <begin position="348"/>
        <end position="367"/>
    </location>
</feature>
<keyword evidence="4" id="KW-1185">Reference proteome</keyword>
<name>A7SZA5_NEMVE</name>
<dbReference type="PROSITE" id="PS50209">
    <property type="entry name" value="CARD"/>
    <property type="match status" value="1"/>
</dbReference>
<evidence type="ECO:0000313" key="3">
    <source>
        <dbReference type="EMBL" id="EDO30958.1"/>
    </source>
</evidence>
<dbReference type="GO" id="GO:0042981">
    <property type="term" value="P:regulation of apoptotic process"/>
    <property type="evidence" value="ECO:0007669"/>
    <property type="project" value="InterPro"/>
</dbReference>
<feature type="domain" description="CARD" evidence="2">
    <location>
        <begin position="51"/>
        <end position="131"/>
    </location>
</feature>
<dbReference type="InterPro" id="IPR001315">
    <property type="entry name" value="CARD"/>
</dbReference>
<evidence type="ECO:0000259" key="2">
    <source>
        <dbReference type="PROSITE" id="PS50209"/>
    </source>
</evidence>